<evidence type="ECO:0000313" key="3">
    <source>
        <dbReference type="Proteomes" id="UP001233535"/>
    </source>
</evidence>
<evidence type="ECO:0000256" key="1">
    <source>
        <dbReference type="SAM" id="Phobius"/>
    </source>
</evidence>
<keyword evidence="1" id="KW-0472">Membrane</keyword>
<dbReference type="EMBL" id="JARUHG010000005">
    <property type="protein sequence ID" value="MDR0184123.1"/>
    <property type="molecule type" value="Genomic_DNA"/>
</dbReference>
<proteinExistence type="predicted"/>
<keyword evidence="3" id="KW-1185">Reference proteome</keyword>
<keyword evidence="1" id="KW-0812">Transmembrane</keyword>
<comment type="caution">
    <text evidence="2">The sequence shown here is derived from an EMBL/GenBank/DDBJ whole genome shotgun (WGS) entry which is preliminary data.</text>
</comment>
<keyword evidence="1" id="KW-1133">Transmembrane helix</keyword>
<dbReference type="Proteomes" id="UP001233535">
    <property type="component" value="Unassembled WGS sequence"/>
</dbReference>
<feature type="transmembrane region" description="Helical" evidence="1">
    <location>
        <begin position="46"/>
        <end position="65"/>
    </location>
</feature>
<organism evidence="2 3">
    <name type="scientific">Lysobacter arvi</name>
    <dbReference type="NCBI Taxonomy" id="3038776"/>
    <lineage>
        <taxon>Bacteria</taxon>
        <taxon>Pseudomonadati</taxon>
        <taxon>Pseudomonadota</taxon>
        <taxon>Gammaproteobacteria</taxon>
        <taxon>Lysobacterales</taxon>
        <taxon>Lysobacteraceae</taxon>
        <taxon>Lysobacter</taxon>
    </lineage>
</organism>
<name>A0ABU1CGP6_9GAMM</name>
<protein>
    <submittedName>
        <fullName evidence="2">Uncharacterized protein</fullName>
    </submittedName>
</protein>
<sequence>MPSPLSHRTLALLVAVYTGSMALLTLILSLMIAGYGETGTADALSIAAPFMLLLVGLGLATYLFAANLLRRGREKRAMACMCGYACLPWPMIAALLY</sequence>
<evidence type="ECO:0000313" key="2">
    <source>
        <dbReference type="EMBL" id="MDR0184123.1"/>
    </source>
</evidence>
<gene>
    <name evidence="2" type="ORF">P8609_14255</name>
</gene>
<reference evidence="2 3" key="1">
    <citation type="submission" date="2023-04" db="EMBL/GenBank/DDBJ databases">
        <title>Lysobacter sp. strain UC isolated from soil sample.</title>
        <authorList>
            <person name="Choksket S."/>
            <person name="Harshvardhan F."/>
            <person name="Rana R."/>
            <person name="Patil P.B."/>
            <person name="Korpole S."/>
        </authorList>
    </citation>
    <scope>NUCLEOTIDE SEQUENCE [LARGE SCALE GENOMIC DNA]</scope>
    <source>
        <strain evidence="2 3">UC</strain>
    </source>
</reference>
<dbReference type="RefSeq" id="WP_309263256.1">
    <property type="nucleotide sequence ID" value="NZ_JARUHG010000005.1"/>
</dbReference>
<accession>A0ABU1CGP6</accession>
<feature type="transmembrane region" description="Helical" evidence="1">
    <location>
        <begin position="12"/>
        <end position="34"/>
    </location>
</feature>